<name>A0A975Y3L2_9NOST</name>
<accession>A0A975Y3L2</accession>
<dbReference type="EMBL" id="CP021056">
    <property type="protein sequence ID" value="QXE22245.1"/>
    <property type="molecule type" value="Genomic_DNA"/>
</dbReference>
<organism evidence="3 4">
    <name type="scientific">Richelia sinica FACHB-800</name>
    <dbReference type="NCBI Taxonomy" id="1357546"/>
    <lineage>
        <taxon>Bacteria</taxon>
        <taxon>Bacillati</taxon>
        <taxon>Cyanobacteriota</taxon>
        <taxon>Cyanophyceae</taxon>
        <taxon>Nostocales</taxon>
        <taxon>Nostocaceae</taxon>
        <taxon>Richelia</taxon>
    </lineage>
</organism>
<dbReference type="AlphaFoldDB" id="A0A975Y3L2"/>
<protein>
    <recommendedName>
        <fullName evidence="5">Sporulation/spore germination protein</fullName>
    </recommendedName>
</protein>
<evidence type="ECO:0000256" key="2">
    <source>
        <dbReference type="SAM" id="SignalP"/>
    </source>
</evidence>
<feature type="signal peptide" evidence="2">
    <location>
        <begin position="1"/>
        <end position="22"/>
    </location>
</feature>
<gene>
    <name evidence="3" type="ORF">B6N60_00927</name>
</gene>
<feature type="compositionally biased region" description="Polar residues" evidence="1">
    <location>
        <begin position="25"/>
        <end position="34"/>
    </location>
</feature>
<feature type="region of interest" description="Disordered" evidence="1">
    <location>
        <begin position="25"/>
        <end position="91"/>
    </location>
</feature>
<evidence type="ECO:0000313" key="4">
    <source>
        <dbReference type="Proteomes" id="UP000683511"/>
    </source>
</evidence>
<dbReference type="RefSeq" id="WP_190602961.1">
    <property type="nucleotide sequence ID" value="NZ_CP021056.1"/>
</dbReference>
<feature type="compositionally biased region" description="Low complexity" evidence="1">
    <location>
        <begin position="35"/>
        <end position="54"/>
    </location>
</feature>
<dbReference type="PROSITE" id="PS51257">
    <property type="entry name" value="PROKAR_LIPOPROTEIN"/>
    <property type="match status" value="1"/>
</dbReference>
<evidence type="ECO:0000313" key="3">
    <source>
        <dbReference type="EMBL" id="QXE22245.1"/>
    </source>
</evidence>
<keyword evidence="2" id="KW-0732">Signal</keyword>
<dbReference type="KEGG" id="rsin:B6N60_00927"/>
<dbReference type="Proteomes" id="UP000683511">
    <property type="component" value="Chromosome"/>
</dbReference>
<proteinExistence type="predicted"/>
<feature type="chain" id="PRO_5037340198" description="Sporulation/spore germination protein" evidence="2">
    <location>
        <begin position="23"/>
        <end position="205"/>
    </location>
</feature>
<evidence type="ECO:0008006" key="5">
    <source>
        <dbReference type="Google" id="ProtNLM"/>
    </source>
</evidence>
<evidence type="ECO:0000256" key="1">
    <source>
        <dbReference type="SAM" id="MobiDB-lite"/>
    </source>
</evidence>
<keyword evidence="4" id="KW-1185">Reference proteome</keyword>
<sequence length="205" mass="22518">MYTHKKYLFPLALVVICTILSSCTGTNTGENANNPSLESPTTTTTPRPQLSPSTAQLRSKSVEAKPNTTQEQPDSENETKTEAETKSNQPKTINVTLYTSDDQCQELIPKKTEVSAQEPVTEAIGQILKDRDGADFSLSGYRVNIKDGVATVDLRLAADSKRQLASLSSCEQFAIFSSLRKTLTSNAQWNIKDVRFTERGQDLAL</sequence>
<reference evidence="3" key="1">
    <citation type="submission" date="2017-04" db="EMBL/GenBank/DDBJ databases">
        <title>Genome deletions in a multicellular cyanobacterial endosymbiont for morphological adaptation in marine diatoms.</title>
        <authorList>
            <person name="Wang Y."/>
            <person name="Gao H."/>
            <person name="Li R."/>
            <person name="Xu X."/>
        </authorList>
    </citation>
    <scope>NUCLEOTIDE SEQUENCE</scope>
    <source>
        <strain evidence="3">FACHB 800</strain>
    </source>
</reference>